<dbReference type="EMBL" id="CP000250">
    <property type="protein sequence ID" value="ABD06092.1"/>
    <property type="molecule type" value="Genomic_DNA"/>
</dbReference>
<dbReference type="KEGG" id="rpb:RPB_1382"/>
<evidence type="ECO:0000256" key="1">
    <source>
        <dbReference type="SAM" id="MobiDB-lite"/>
    </source>
</evidence>
<gene>
    <name evidence="2" type="ordered locus">RPB_1382</name>
</gene>
<accession>Q2J0B8</accession>
<dbReference type="Proteomes" id="UP000008809">
    <property type="component" value="Chromosome"/>
</dbReference>
<feature type="compositionally biased region" description="Polar residues" evidence="1">
    <location>
        <begin position="61"/>
        <end position="71"/>
    </location>
</feature>
<name>Q2J0B8_RHOP2</name>
<organism evidence="2 3">
    <name type="scientific">Rhodopseudomonas palustris (strain HaA2)</name>
    <dbReference type="NCBI Taxonomy" id="316058"/>
    <lineage>
        <taxon>Bacteria</taxon>
        <taxon>Pseudomonadati</taxon>
        <taxon>Pseudomonadota</taxon>
        <taxon>Alphaproteobacteria</taxon>
        <taxon>Hyphomicrobiales</taxon>
        <taxon>Nitrobacteraceae</taxon>
        <taxon>Rhodopseudomonas</taxon>
    </lineage>
</organism>
<evidence type="ECO:0000313" key="3">
    <source>
        <dbReference type="Proteomes" id="UP000008809"/>
    </source>
</evidence>
<sequence length="136" mass="14488">MTSSTPPNNELVARSATPDGRSAASAPQNRPGPSPRSVGTQSAASSPAADTKHGTPAPANSPATVPESRSPTVKAAAPDATPNIMTSTADERAEILKRIAAFRNLQIKLRQDREKYYDQTLARTRSLLSQPMKPRR</sequence>
<proteinExistence type="predicted"/>
<protein>
    <submittedName>
        <fullName evidence="2">Uncharacterized protein</fullName>
    </submittedName>
</protein>
<evidence type="ECO:0000313" key="2">
    <source>
        <dbReference type="EMBL" id="ABD06092.1"/>
    </source>
</evidence>
<dbReference type="AlphaFoldDB" id="Q2J0B8"/>
<keyword evidence="3" id="KW-1185">Reference proteome</keyword>
<reference evidence="2 3" key="1">
    <citation type="submission" date="2006-01" db="EMBL/GenBank/DDBJ databases">
        <title>Complete sequence of Rhodopseudomonas palustris HaA2.</title>
        <authorList>
            <consortium name="US DOE Joint Genome Institute"/>
            <person name="Copeland A."/>
            <person name="Lucas S."/>
            <person name="Lapidus A."/>
            <person name="Barry K."/>
            <person name="Detter J.C."/>
            <person name="Glavina T."/>
            <person name="Hammon N."/>
            <person name="Israni S."/>
            <person name="Pitluck S."/>
            <person name="Chain P."/>
            <person name="Malfatti S."/>
            <person name="Shin M."/>
            <person name="Vergez L."/>
            <person name="Schmutz J."/>
            <person name="Larimer F."/>
            <person name="Land M."/>
            <person name="Hauser L."/>
            <person name="Pelletier D.A."/>
            <person name="Kyrpides N."/>
            <person name="Anderson I."/>
            <person name="Oda Y."/>
            <person name="Harwood C.S."/>
            <person name="Richardson P."/>
        </authorList>
    </citation>
    <scope>NUCLEOTIDE SEQUENCE [LARGE SCALE GENOMIC DNA]</scope>
    <source>
        <strain evidence="2 3">HaA2</strain>
    </source>
</reference>
<feature type="region of interest" description="Disordered" evidence="1">
    <location>
        <begin position="1"/>
        <end position="86"/>
    </location>
</feature>
<dbReference type="HOGENOM" id="CLU_1873835_0_0_5"/>